<keyword evidence="2" id="KW-1185">Reference proteome</keyword>
<dbReference type="EMBL" id="NOII01000003">
    <property type="protein sequence ID" value="OYD57664.1"/>
    <property type="molecule type" value="Genomic_DNA"/>
</dbReference>
<comment type="caution">
    <text evidence="1">The sequence shown here is derived from an EMBL/GenBank/DDBJ whole genome shotgun (WGS) entry which is preliminary data.</text>
</comment>
<gene>
    <name evidence="1" type="ORF">CGZ90_13445</name>
</gene>
<dbReference type="AlphaFoldDB" id="A0A235F9A1"/>
<accession>A0A235F9A1</accession>
<dbReference type="PANTHER" id="PTHR35279">
    <property type="match status" value="1"/>
</dbReference>
<dbReference type="PANTHER" id="PTHR35279:SF1">
    <property type="entry name" value="ARABINANASE_LEVANSUCRASE_INVERTASE"/>
    <property type="match status" value="1"/>
</dbReference>
<organism evidence="1 2">
    <name type="scientific">Fictibacillus aquaticus</name>
    <dbReference type="NCBI Taxonomy" id="2021314"/>
    <lineage>
        <taxon>Bacteria</taxon>
        <taxon>Bacillati</taxon>
        <taxon>Bacillota</taxon>
        <taxon>Bacilli</taxon>
        <taxon>Bacillales</taxon>
        <taxon>Fictibacillaceae</taxon>
        <taxon>Fictibacillus</taxon>
    </lineage>
</organism>
<dbReference type="InterPro" id="IPR023296">
    <property type="entry name" value="Glyco_hydro_beta-prop_sf"/>
</dbReference>
<dbReference type="SUPFAM" id="SSF75005">
    <property type="entry name" value="Arabinanase/levansucrase/invertase"/>
    <property type="match status" value="1"/>
</dbReference>
<proteinExistence type="predicted"/>
<protein>
    <recommendedName>
        <fullName evidence="3">Glycosyl hydrolase family 32 N-terminal domain-containing protein</fullName>
    </recommendedName>
</protein>
<name>A0A235F9A1_9BACL</name>
<dbReference type="Gene3D" id="2.115.10.20">
    <property type="entry name" value="Glycosyl hydrolase domain, family 43"/>
    <property type="match status" value="2"/>
</dbReference>
<dbReference type="Proteomes" id="UP000215059">
    <property type="component" value="Unassembled WGS sequence"/>
</dbReference>
<evidence type="ECO:0000313" key="2">
    <source>
        <dbReference type="Proteomes" id="UP000215059"/>
    </source>
</evidence>
<sequence>MNTGNNSCICDFFKKLKRGEVVTVSLWDSSQFISFSFIQLNKHCITGELDDGSLITFDCKDVCFVGCGIISPPQPCGTLDCTWIEDPNNPIYDPPVTSAYYQTVRYSSDGFAPNGPFSYYKMWYDIASAGGIAVANSPDGINWTFDSNLTGLTGTARHSRILYDPAGFGIGAPYRIWYWDSPNPYMTDPIVLNMIRTATSLDGINWTNDMNISQSAANPLLVPIPTTDFNRGSYGPADILYYPANPAVLDLANPFNNRYVMYYDITDGATEQIALAVSVDGITWSKVGPFAVIPKGPPGSWDQNYVAEHAVVIQLGPNDFRAWYSGGVTSSSEGIGCATSTDGVNWTKFAGNPIFSINDGVAWRAGRTYNPWVLFDPQRFNGHGDSLCYKFWMTGGTSGSNLNIGYATNSGG</sequence>
<evidence type="ECO:0008006" key="3">
    <source>
        <dbReference type="Google" id="ProtNLM"/>
    </source>
</evidence>
<reference evidence="1 2" key="1">
    <citation type="submission" date="2017-07" db="EMBL/GenBank/DDBJ databases">
        <title>Fictibacillus sp. nov. GDSW-R2A3 Genome sequencing and assembly.</title>
        <authorList>
            <person name="Mayilraj S."/>
        </authorList>
    </citation>
    <scope>NUCLEOTIDE SEQUENCE [LARGE SCALE GENOMIC DNA]</scope>
    <source>
        <strain evidence="1 2">GDSW-R2A3</strain>
    </source>
</reference>
<evidence type="ECO:0000313" key="1">
    <source>
        <dbReference type="EMBL" id="OYD57664.1"/>
    </source>
</evidence>